<protein>
    <submittedName>
        <fullName evidence="3">3-oxoacyl-[acyl-carrier protein] reductase</fullName>
        <ecNumber evidence="3">1.1.1.100</ecNumber>
    </submittedName>
</protein>
<dbReference type="InterPro" id="IPR050259">
    <property type="entry name" value="SDR"/>
</dbReference>
<evidence type="ECO:0000256" key="1">
    <source>
        <dbReference type="ARBA" id="ARBA00006484"/>
    </source>
</evidence>
<name>A0A6J4VCP8_9BACT</name>
<dbReference type="EMBL" id="CADCWN010000166">
    <property type="protein sequence ID" value="CAA9572460.1"/>
    <property type="molecule type" value="Genomic_DNA"/>
</dbReference>
<dbReference type="NCBIfam" id="NF005559">
    <property type="entry name" value="PRK07231.1"/>
    <property type="match status" value="1"/>
</dbReference>
<dbReference type="Gene3D" id="3.40.50.720">
    <property type="entry name" value="NAD(P)-binding Rossmann-like Domain"/>
    <property type="match status" value="1"/>
</dbReference>
<dbReference type="SUPFAM" id="SSF51735">
    <property type="entry name" value="NAD(P)-binding Rossmann-fold domains"/>
    <property type="match status" value="1"/>
</dbReference>
<dbReference type="Pfam" id="PF13561">
    <property type="entry name" value="adh_short_C2"/>
    <property type="match status" value="1"/>
</dbReference>
<sequence length="254" mass="26432">MQLEGKKALITGADSGIGQAIAILYAQEGADVVISYGHDRAGAEETANGVRQHGRCAEIIQAELEDPQAAQALFAQAAGALGQIDILVNNAGTGPAEQEAQKDPLDDFIRVITVDLISPFALCQAAARHMVERGKGAIINVTSVHEEIPGSGAAYDAAKAGLRNVTRSMVKELAPKGVRINNIAPGMIATPMTEERLKDPEQAKQSGESIPMGRPGLPLEVANVALFLASDAASYVTGSSYFVDGGLMQTRGGA</sequence>
<feature type="region of interest" description="Disordered" evidence="2">
    <location>
        <begin position="195"/>
        <end position="214"/>
    </location>
</feature>
<evidence type="ECO:0000256" key="2">
    <source>
        <dbReference type="SAM" id="MobiDB-lite"/>
    </source>
</evidence>
<dbReference type="FunFam" id="3.40.50.720:FF:000084">
    <property type="entry name" value="Short-chain dehydrogenase reductase"/>
    <property type="match status" value="1"/>
</dbReference>
<dbReference type="InterPro" id="IPR036291">
    <property type="entry name" value="NAD(P)-bd_dom_sf"/>
</dbReference>
<evidence type="ECO:0000313" key="3">
    <source>
        <dbReference type="EMBL" id="CAA9572460.1"/>
    </source>
</evidence>
<dbReference type="PRINTS" id="PR00080">
    <property type="entry name" value="SDRFAMILY"/>
</dbReference>
<dbReference type="GO" id="GO:0004316">
    <property type="term" value="F:3-oxoacyl-[acyl-carrier-protein] reductase (NADPH) activity"/>
    <property type="evidence" value="ECO:0007669"/>
    <property type="project" value="UniProtKB-EC"/>
</dbReference>
<dbReference type="AlphaFoldDB" id="A0A6J4VCP8"/>
<dbReference type="InterPro" id="IPR002347">
    <property type="entry name" value="SDR_fam"/>
</dbReference>
<gene>
    <name evidence="3" type="ORF">AVDCRST_MAG18-2137</name>
</gene>
<dbReference type="PANTHER" id="PTHR42879">
    <property type="entry name" value="3-OXOACYL-(ACYL-CARRIER-PROTEIN) REDUCTASE"/>
    <property type="match status" value="1"/>
</dbReference>
<dbReference type="EC" id="1.1.1.100" evidence="3"/>
<dbReference type="PRINTS" id="PR00081">
    <property type="entry name" value="GDHRDH"/>
</dbReference>
<accession>A0A6J4VCP8</accession>
<proteinExistence type="inferred from homology"/>
<reference evidence="3" key="1">
    <citation type="submission" date="2020-02" db="EMBL/GenBank/DDBJ databases">
        <authorList>
            <person name="Meier V. D."/>
        </authorList>
    </citation>
    <scope>NUCLEOTIDE SEQUENCE</scope>
    <source>
        <strain evidence="3">AVDCRST_MAG18</strain>
    </source>
</reference>
<keyword evidence="3" id="KW-0560">Oxidoreductase</keyword>
<comment type="similarity">
    <text evidence="1">Belongs to the short-chain dehydrogenases/reductases (SDR) family.</text>
</comment>
<dbReference type="PANTHER" id="PTHR42879:SF2">
    <property type="entry name" value="3-OXOACYL-[ACYL-CARRIER-PROTEIN] REDUCTASE FABG"/>
    <property type="match status" value="1"/>
</dbReference>
<organism evidence="3">
    <name type="scientific">uncultured Thermomicrobiales bacterium</name>
    <dbReference type="NCBI Taxonomy" id="1645740"/>
    <lineage>
        <taxon>Bacteria</taxon>
        <taxon>Pseudomonadati</taxon>
        <taxon>Thermomicrobiota</taxon>
        <taxon>Thermomicrobia</taxon>
        <taxon>Thermomicrobiales</taxon>
        <taxon>environmental samples</taxon>
    </lineage>
</organism>